<gene>
    <name evidence="9" type="primary">Aste57867_10464</name>
    <name evidence="8" type="ORF">As57867_010424</name>
    <name evidence="9" type="ORF">ASTE57867_10464</name>
</gene>
<feature type="transmembrane region" description="Helical" evidence="7">
    <location>
        <begin position="247"/>
        <end position="267"/>
    </location>
</feature>
<keyword evidence="10" id="KW-1185">Reference proteome</keyword>
<evidence type="ECO:0000256" key="5">
    <source>
        <dbReference type="ARBA" id="ARBA00022989"/>
    </source>
</evidence>
<evidence type="ECO:0000313" key="9">
    <source>
        <dbReference type="EMBL" id="VFT87338.1"/>
    </source>
</evidence>
<reference evidence="9 10" key="1">
    <citation type="submission" date="2019-03" db="EMBL/GenBank/DDBJ databases">
        <authorList>
            <person name="Gaulin E."/>
            <person name="Dumas B."/>
        </authorList>
    </citation>
    <scope>NUCLEOTIDE SEQUENCE [LARGE SCALE GENOMIC DNA]</scope>
    <source>
        <strain evidence="9">CBS 568.67</strain>
    </source>
</reference>
<dbReference type="PANTHER" id="PTHR31585">
    <property type="entry name" value="FOLATE-BIOPTERIN TRANSPORTER 1, CHLOROPLASTIC"/>
    <property type="match status" value="1"/>
</dbReference>
<evidence type="ECO:0000256" key="6">
    <source>
        <dbReference type="ARBA" id="ARBA00023136"/>
    </source>
</evidence>
<keyword evidence="4 7" id="KW-0812">Transmembrane</keyword>
<evidence type="ECO:0000256" key="7">
    <source>
        <dbReference type="SAM" id="Phobius"/>
    </source>
</evidence>
<dbReference type="Pfam" id="PF03092">
    <property type="entry name" value="BT1"/>
    <property type="match status" value="1"/>
</dbReference>
<feature type="transmembrane region" description="Helical" evidence="7">
    <location>
        <begin position="42"/>
        <end position="66"/>
    </location>
</feature>
<dbReference type="InterPro" id="IPR036259">
    <property type="entry name" value="MFS_trans_sf"/>
</dbReference>
<dbReference type="EMBL" id="CAADRA010005230">
    <property type="protein sequence ID" value="VFT87338.1"/>
    <property type="molecule type" value="Genomic_DNA"/>
</dbReference>
<feature type="transmembrane region" description="Helical" evidence="7">
    <location>
        <begin position="110"/>
        <end position="131"/>
    </location>
</feature>
<dbReference type="PANTHER" id="PTHR31585:SF5">
    <property type="entry name" value="RNA-BINDING S4 DOMAIN-CONTAINING PROTEIN"/>
    <property type="match status" value="1"/>
</dbReference>
<feature type="transmembrane region" description="Helical" evidence="7">
    <location>
        <begin position="331"/>
        <end position="353"/>
    </location>
</feature>
<evidence type="ECO:0000256" key="2">
    <source>
        <dbReference type="ARBA" id="ARBA00007015"/>
    </source>
</evidence>
<protein>
    <submittedName>
        <fullName evidence="9">Aste57867_10464 protein</fullName>
    </submittedName>
</protein>
<dbReference type="SUPFAM" id="SSF103473">
    <property type="entry name" value="MFS general substrate transporter"/>
    <property type="match status" value="1"/>
</dbReference>
<reference evidence="8" key="2">
    <citation type="submission" date="2019-06" db="EMBL/GenBank/DDBJ databases">
        <title>Genomics analysis of Aphanomyces spp. identifies a new class of oomycete effector associated with host adaptation.</title>
        <authorList>
            <person name="Gaulin E."/>
        </authorList>
    </citation>
    <scope>NUCLEOTIDE SEQUENCE</scope>
    <source>
        <strain evidence="8">CBS 578.67</strain>
    </source>
</reference>
<keyword evidence="6 7" id="KW-0472">Membrane</keyword>
<dbReference type="OrthoDB" id="754047at2759"/>
<evidence type="ECO:0000313" key="8">
    <source>
        <dbReference type="EMBL" id="KAF0698942.1"/>
    </source>
</evidence>
<organism evidence="9 10">
    <name type="scientific">Aphanomyces stellatus</name>
    <dbReference type="NCBI Taxonomy" id="120398"/>
    <lineage>
        <taxon>Eukaryota</taxon>
        <taxon>Sar</taxon>
        <taxon>Stramenopiles</taxon>
        <taxon>Oomycota</taxon>
        <taxon>Saprolegniomycetes</taxon>
        <taxon>Saprolegniales</taxon>
        <taxon>Verrucalvaceae</taxon>
        <taxon>Aphanomyces</taxon>
    </lineage>
</organism>
<name>A0A485KQX2_9STRA</name>
<feature type="transmembrane region" description="Helical" evidence="7">
    <location>
        <begin position="468"/>
        <end position="488"/>
    </location>
</feature>
<accession>A0A485KQX2</accession>
<evidence type="ECO:0000313" key="10">
    <source>
        <dbReference type="Proteomes" id="UP000332933"/>
    </source>
</evidence>
<feature type="transmembrane region" description="Helical" evidence="7">
    <location>
        <begin position="359"/>
        <end position="381"/>
    </location>
</feature>
<dbReference type="EMBL" id="VJMH01005209">
    <property type="protein sequence ID" value="KAF0698942.1"/>
    <property type="molecule type" value="Genomic_DNA"/>
</dbReference>
<proteinExistence type="inferred from homology"/>
<comment type="similarity">
    <text evidence="2">Belongs to the major facilitator superfamily. Folate-biopterin transporter (TC 2.A.71) family.</text>
</comment>
<dbReference type="InterPro" id="IPR039309">
    <property type="entry name" value="BT1"/>
</dbReference>
<feature type="transmembrane region" description="Helical" evidence="7">
    <location>
        <begin position="508"/>
        <end position="530"/>
    </location>
</feature>
<feature type="transmembrane region" description="Helical" evidence="7">
    <location>
        <begin position="214"/>
        <end position="235"/>
    </location>
</feature>
<dbReference type="GO" id="GO:0016020">
    <property type="term" value="C:membrane"/>
    <property type="evidence" value="ECO:0007669"/>
    <property type="project" value="UniProtKB-SubCell"/>
</dbReference>
<sequence>MASIEPHRQAKVEKTPLLPLTSIAKPDGTNMGPLDPYSTQALCLYCQYAAIGIIYAMLPALSYPIFNVYLNLEGYQTASYSVLVTLGWSFKVFFGMLSDCVPIFGYRRKSWILIGWAITIVCLAALTALPFGTPYCNREKTTYCATPRGAIPPTELQYFNFHAPDRGSLFILLSMAVSVGYMLAGCATDAILVEYAQREPLATRGRLQTTTYTIRYGFGVISLLVTGIGLNGVNYNGSFSFAISPNWPYAFCLLPCVVVCYTTLVYMDEPPTSTAASFRAWCRQFWALLQERVMWQLCAFRFVSELFHRIGATPQAPIATYWAQVEPINDACAAIIGHAFFAAMLAIVGRYGLHWNWRWTMVVGIVGTVALDALVMMLTIWDVVRNQWFYTGVALSEQIPLGLRFVVSTFCAVEIADVGNEGATYGLVTMVSSLAQPLASMVFKLLDSYFAVAQDDIKRDTLAVRWDVTYVYLISYASKLGALGWLWMLPPQKEALQHLKVHGGRSRVAGGLLIVVFVFTVILSVTSNLLSIFPTTKCYRIAGGNGVVGPDGHCRM</sequence>
<evidence type="ECO:0000256" key="1">
    <source>
        <dbReference type="ARBA" id="ARBA00004141"/>
    </source>
</evidence>
<dbReference type="AlphaFoldDB" id="A0A485KQX2"/>
<evidence type="ECO:0000256" key="4">
    <source>
        <dbReference type="ARBA" id="ARBA00022692"/>
    </source>
</evidence>
<keyword evidence="3" id="KW-0813">Transport</keyword>
<comment type="subcellular location">
    <subcellularLocation>
        <location evidence="1">Membrane</location>
        <topology evidence="1">Multi-pass membrane protein</topology>
    </subcellularLocation>
</comment>
<feature type="transmembrane region" description="Helical" evidence="7">
    <location>
        <begin position="78"/>
        <end position="98"/>
    </location>
</feature>
<dbReference type="Proteomes" id="UP000332933">
    <property type="component" value="Unassembled WGS sequence"/>
</dbReference>
<feature type="transmembrane region" description="Helical" evidence="7">
    <location>
        <begin position="169"/>
        <end position="193"/>
    </location>
</feature>
<keyword evidence="5 7" id="KW-1133">Transmembrane helix</keyword>
<evidence type="ECO:0000256" key="3">
    <source>
        <dbReference type="ARBA" id="ARBA00022448"/>
    </source>
</evidence>